<accession>A0A5C8D7P6</accession>
<sequence>MNLFDYIRYNLLNIRTPELVEKMRVQEYAKKISAQKYRFVDIKNKAITANCAKFIFEMYKVVGPLLNSLRDEFIVKDGKQFSYYLIEVSFTKDIKEIYSTLNKEYMLERIKAGENPNNVFSKTKENFVKFKNYLSGENGKEINLTFNLLKDFANISKFDFFLFLRSFCPSFVDGVYNSNPTFKNCSNPQVVDDLSKLDDAVNNIMIKKELMSALNVFCKYVGIPAISDKNMRAFLTRLRYLQTPNLLSDIIIFILKDFTYKCHVSYSDVNIFVNYITDFTKNLKSDMESIIKDIKSSKIASIRNKAFSGIEIMKLPNINEDKNSQLEQYDCEIFTCVEPLQYIKTFVTEIFDMEYKAQLNDMFLGCEFVHKERGSQGLDAFYTLNDSKTEIQMFDSTLSPESDNFKRLKTWLVSKNKANANRDLIENMVKKIDTEGNKIVLNVYNSVLDLTTILKNVIEDCANGTKIEISNGIKASNLEKFNVGIAREMLNDFENFIALMKNFVR</sequence>
<evidence type="ECO:0000313" key="1">
    <source>
        <dbReference type="EMBL" id="TXJ21260.1"/>
    </source>
</evidence>
<reference evidence="1 2" key="1">
    <citation type="journal article" date="1992" name="Lakartidningen">
        <title>[Penicillin V and not amoxicillin is the first choice preparation in acute otitis].</title>
        <authorList>
            <person name="Kamme C."/>
            <person name="Lundgren K."/>
            <person name="Prellner K."/>
        </authorList>
    </citation>
    <scope>NUCLEOTIDE SEQUENCE [LARGE SCALE GENOMIC DNA]</scope>
    <source>
        <strain evidence="1 2">513A</strain>
    </source>
</reference>
<dbReference type="Pfam" id="PF17239">
    <property type="entry name" value="DUF5312"/>
    <property type="match status" value="1"/>
</dbReference>
<protein>
    <submittedName>
        <fullName evidence="1">Uncharacterized protein</fullName>
    </submittedName>
</protein>
<organism evidence="1 2">
    <name type="scientific">Brachyspira aalborgi</name>
    <dbReference type="NCBI Taxonomy" id="29522"/>
    <lineage>
        <taxon>Bacteria</taxon>
        <taxon>Pseudomonadati</taxon>
        <taxon>Spirochaetota</taxon>
        <taxon>Spirochaetia</taxon>
        <taxon>Brachyspirales</taxon>
        <taxon>Brachyspiraceae</taxon>
        <taxon>Brachyspira</taxon>
    </lineage>
</organism>
<dbReference type="RefSeq" id="WP_147739249.1">
    <property type="nucleotide sequence ID" value="NZ_SAXU01000001.1"/>
</dbReference>
<dbReference type="InterPro" id="IPR035196">
    <property type="entry name" value="DUF5312"/>
</dbReference>
<dbReference type="AlphaFoldDB" id="A0A5C8D7P6"/>
<dbReference type="EMBL" id="SAXU01000001">
    <property type="protein sequence ID" value="TXJ21260.1"/>
    <property type="molecule type" value="Genomic_DNA"/>
</dbReference>
<proteinExistence type="predicted"/>
<name>A0A5C8D7P6_9SPIR</name>
<comment type="caution">
    <text evidence="1">The sequence shown here is derived from an EMBL/GenBank/DDBJ whole genome shotgun (WGS) entry which is preliminary data.</text>
</comment>
<gene>
    <name evidence="1" type="ORF">EPJ79_09090</name>
</gene>
<dbReference type="Proteomes" id="UP000324638">
    <property type="component" value="Unassembled WGS sequence"/>
</dbReference>
<evidence type="ECO:0000313" key="2">
    <source>
        <dbReference type="Proteomes" id="UP000324638"/>
    </source>
</evidence>